<dbReference type="PROSITE" id="PS51186">
    <property type="entry name" value="GNAT"/>
    <property type="match status" value="1"/>
</dbReference>
<feature type="domain" description="N-acetyltransferase" evidence="1">
    <location>
        <begin position="9"/>
        <end position="157"/>
    </location>
</feature>
<dbReference type="InterPro" id="IPR041496">
    <property type="entry name" value="YitH/HolE_GNAT"/>
</dbReference>
<dbReference type="CDD" id="cd04301">
    <property type="entry name" value="NAT_SF"/>
    <property type="match status" value="1"/>
</dbReference>
<name>A0ABY4WBV3_9BACL</name>
<dbReference type="InterPro" id="IPR016181">
    <property type="entry name" value="Acyl_CoA_acyltransferase"/>
</dbReference>
<keyword evidence="2" id="KW-0808">Transferase</keyword>
<evidence type="ECO:0000259" key="1">
    <source>
        <dbReference type="PROSITE" id="PS51186"/>
    </source>
</evidence>
<evidence type="ECO:0000313" key="3">
    <source>
        <dbReference type="Proteomes" id="UP001056500"/>
    </source>
</evidence>
<dbReference type="GO" id="GO:0016746">
    <property type="term" value="F:acyltransferase activity"/>
    <property type="evidence" value="ECO:0007669"/>
    <property type="project" value="UniProtKB-KW"/>
</dbReference>
<dbReference type="EC" id="2.3.1.-" evidence="2"/>
<dbReference type="InterPro" id="IPR052729">
    <property type="entry name" value="Acyl/Acetyltrans_Enzymes"/>
</dbReference>
<dbReference type="EMBL" id="CP098755">
    <property type="protein sequence ID" value="USG64662.1"/>
    <property type="molecule type" value="Genomic_DNA"/>
</dbReference>
<dbReference type="SUPFAM" id="SSF55729">
    <property type="entry name" value="Acyl-CoA N-acyltransferases (Nat)"/>
    <property type="match status" value="1"/>
</dbReference>
<protein>
    <submittedName>
        <fullName evidence="2">GNAT family N-acetyltransferase</fullName>
        <ecNumber evidence="2">2.3.1.-</ecNumber>
    </submittedName>
</protein>
<dbReference type="PANTHER" id="PTHR47237:SF2">
    <property type="entry name" value="BLL4206 PROTEIN"/>
    <property type="match status" value="1"/>
</dbReference>
<dbReference type="RefSeq" id="WP_251871773.1">
    <property type="nucleotide sequence ID" value="NZ_CP098755.1"/>
</dbReference>
<organism evidence="2 3">
    <name type="scientific">Brevibacillus ruminantium</name>
    <dbReference type="NCBI Taxonomy" id="2950604"/>
    <lineage>
        <taxon>Bacteria</taxon>
        <taxon>Bacillati</taxon>
        <taxon>Bacillota</taxon>
        <taxon>Bacilli</taxon>
        <taxon>Bacillales</taxon>
        <taxon>Paenibacillaceae</taxon>
        <taxon>Brevibacillus</taxon>
    </lineage>
</organism>
<dbReference type="PANTHER" id="PTHR47237">
    <property type="entry name" value="SLL0310 PROTEIN"/>
    <property type="match status" value="1"/>
</dbReference>
<keyword evidence="3" id="KW-1185">Reference proteome</keyword>
<sequence length="302" mass="32553">MRNPDVPALRLEEFTPKEIPGLVKLSASVGWDYDEDEVKTLFSAGKVFGHKDSQGLVCSSAAVIPYGKTLASIGMVIVHRECRGLGLGKELTQACIDAVSGGKAFADDMDVANDPILMLIATPEGRPLYEKMGFAAVDCVHKLLCDVYAAPKESPKDSAASVQPLLPEHVEQVVKLDQRAVGAERKSFLQRRIQQARKGVVLLDADGRVTGYGLAIEGPVNLILGPIVAPDDQGASRIVTELARDCQGRLRIDVPSGHHAFRTFLQSCGFVQVSQPPVMIKNGERLPERNGQLFAIAAQVFG</sequence>
<gene>
    <name evidence="2" type="ORF">NDK47_21340</name>
</gene>
<dbReference type="Gene3D" id="3.40.630.90">
    <property type="match status" value="1"/>
</dbReference>
<dbReference type="Pfam" id="PF18014">
    <property type="entry name" value="Acetyltransf_18"/>
    <property type="match status" value="1"/>
</dbReference>
<accession>A0ABY4WBV3</accession>
<reference evidence="2" key="1">
    <citation type="submission" date="2022-06" db="EMBL/GenBank/DDBJ databases">
        <title>Genome sequencing of Brevibacillus sp. BB3-R1.</title>
        <authorList>
            <person name="Heo J."/>
            <person name="Lee D."/>
            <person name="Won M."/>
            <person name="Han B.-H."/>
            <person name="Hong S.-B."/>
            <person name="Kwon S.-W."/>
        </authorList>
    </citation>
    <scope>NUCLEOTIDE SEQUENCE</scope>
    <source>
        <strain evidence="2">BB3-R1</strain>
    </source>
</reference>
<dbReference type="InterPro" id="IPR000182">
    <property type="entry name" value="GNAT_dom"/>
</dbReference>
<evidence type="ECO:0000313" key="2">
    <source>
        <dbReference type="EMBL" id="USG64662.1"/>
    </source>
</evidence>
<dbReference type="Pfam" id="PF13508">
    <property type="entry name" value="Acetyltransf_7"/>
    <property type="match status" value="1"/>
</dbReference>
<dbReference type="Gene3D" id="3.40.630.30">
    <property type="match status" value="1"/>
</dbReference>
<keyword evidence="2" id="KW-0012">Acyltransferase</keyword>
<dbReference type="Proteomes" id="UP001056500">
    <property type="component" value="Chromosome"/>
</dbReference>
<proteinExistence type="predicted"/>